<proteinExistence type="predicted"/>
<sequence length="44" mass="5070">MSVHVGVIELNTRNNRRRLYIQNGTRKGILQFISVLSFTQPQAL</sequence>
<evidence type="ECO:0000313" key="1">
    <source>
        <dbReference type="EMBL" id="JAH38948.1"/>
    </source>
</evidence>
<organism evidence="1">
    <name type="scientific">Anguilla anguilla</name>
    <name type="common">European freshwater eel</name>
    <name type="synonym">Muraena anguilla</name>
    <dbReference type="NCBI Taxonomy" id="7936"/>
    <lineage>
        <taxon>Eukaryota</taxon>
        <taxon>Metazoa</taxon>
        <taxon>Chordata</taxon>
        <taxon>Craniata</taxon>
        <taxon>Vertebrata</taxon>
        <taxon>Euteleostomi</taxon>
        <taxon>Actinopterygii</taxon>
        <taxon>Neopterygii</taxon>
        <taxon>Teleostei</taxon>
        <taxon>Anguilliformes</taxon>
        <taxon>Anguillidae</taxon>
        <taxon>Anguilla</taxon>
    </lineage>
</organism>
<dbReference type="AlphaFoldDB" id="A0A0E9SEL9"/>
<reference evidence="1" key="2">
    <citation type="journal article" date="2015" name="Fish Shellfish Immunol.">
        <title>Early steps in the European eel (Anguilla anguilla)-Vibrio vulnificus interaction in the gills: Role of the RtxA13 toxin.</title>
        <authorList>
            <person name="Callol A."/>
            <person name="Pajuelo D."/>
            <person name="Ebbesson L."/>
            <person name="Teles M."/>
            <person name="MacKenzie S."/>
            <person name="Amaro C."/>
        </authorList>
    </citation>
    <scope>NUCLEOTIDE SEQUENCE</scope>
</reference>
<accession>A0A0E9SEL9</accession>
<protein>
    <submittedName>
        <fullName evidence="1">Uncharacterized protein</fullName>
    </submittedName>
</protein>
<name>A0A0E9SEL9_ANGAN</name>
<dbReference type="EMBL" id="GBXM01069629">
    <property type="protein sequence ID" value="JAH38948.1"/>
    <property type="molecule type" value="Transcribed_RNA"/>
</dbReference>
<reference evidence="1" key="1">
    <citation type="submission" date="2014-11" db="EMBL/GenBank/DDBJ databases">
        <authorList>
            <person name="Amaro Gonzalez C."/>
        </authorList>
    </citation>
    <scope>NUCLEOTIDE SEQUENCE</scope>
</reference>